<dbReference type="STRING" id="703135.A0A2A9N9J4"/>
<evidence type="ECO:0000256" key="1">
    <source>
        <dbReference type="SAM" id="MobiDB-lite"/>
    </source>
</evidence>
<feature type="transmembrane region" description="Helical" evidence="2">
    <location>
        <begin position="89"/>
        <end position="112"/>
    </location>
</feature>
<gene>
    <name evidence="4" type="ORF">AMATHDRAFT_69282</name>
</gene>
<feature type="transmembrane region" description="Helical" evidence="2">
    <location>
        <begin position="167"/>
        <end position="187"/>
    </location>
</feature>
<feature type="region of interest" description="Disordered" evidence="1">
    <location>
        <begin position="300"/>
        <end position="335"/>
    </location>
</feature>
<sequence length="335" mass="37255">MPSATLELGVPLHNTMGAMFIGVIISAVLHGITLVQAYYYFSMYHKDTWYMKTLVVILVLFDATHLAFITHTIYHYLITDYYDHKSLQYLVWSVLMEALFTGLNGAFVQCFYTLRVWRLSNKNWLLTGFILLLVVANGCCGTAWVIISMRLRTYQELLDITPLTNSINALSTTIDVVIAGSLVILLHRVRTGFKKSDTMINRLIIFVVNTGVLTSICAIAALISLVVSPRTLIYAAFYFCIGRLYTNSFLATLNARKSIADRIDEGHTLVSLPPSVLTGSSMHKSQPQNISIRIDTCTTEEGLEGSQKSPAPRQGQVKPDDGSDEVLPIPKAHAL</sequence>
<protein>
    <recommendedName>
        <fullName evidence="3">DUF6534 domain-containing protein</fullName>
    </recommendedName>
</protein>
<keyword evidence="2" id="KW-0812">Transmembrane</keyword>
<dbReference type="PANTHER" id="PTHR40465">
    <property type="entry name" value="CHROMOSOME 1, WHOLE GENOME SHOTGUN SEQUENCE"/>
    <property type="match status" value="1"/>
</dbReference>
<dbReference type="EMBL" id="KZ302167">
    <property type="protein sequence ID" value="PFH46688.1"/>
    <property type="molecule type" value="Genomic_DNA"/>
</dbReference>
<dbReference type="InterPro" id="IPR045339">
    <property type="entry name" value="DUF6534"/>
</dbReference>
<name>A0A2A9N9J4_9AGAR</name>
<dbReference type="Pfam" id="PF20152">
    <property type="entry name" value="DUF6534"/>
    <property type="match status" value="1"/>
</dbReference>
<reference evidence="4 5" key="1">
    <citation type="submission" date="2014-02" db="EMBL/GenBank/DDBJ databases">
        <title>Transposable element dynamics among asymbiotic and ectomycorrhizal Amanita fungi.</title>
        <authorList>
            <consortium name="DOE Joint Genome Institute"/>
            <person name="Hess J."/>
            <person name="Skrede I."/>
            <person name="Wolfe B."/>
            <person name="LaButti K."/>
            <person name="Ohm R.A."/>
            <person name="Grigoriev I.V."/>
            <person name="Pringle A."/>
        </authorList>
    </citation>
    <scope>NUCLEOTIDE SEQUENCE [LARGE SCALE GENOMIC DNA]</scope>
    <source>
        <strain evidence="4 5">SKay4041</strain>
    </source>
</reference>
<dbReference type="OrthoDB" id="3263055at2759"/>
<feature type="transmembrane region" description="Helical" evidence="2">
    <location>
        <begin position="124"/>
        <end position="147"/>
    </location>
</feature>
<feature type="transmembrane region" description="Helical" evidence="2">
    <location>
        <begin position="20"/>
        <end position="41"/>
    </location>
</feature>
<keyword evidence="2" id="KW-0472">Membrane</keyword>
<proteinExistence type="predicted"/>
<organism evidence="4 5">
    <name type="scientific">Amanita thiersii Skay4041</name>
    <dbReference type="NCBI Taxonomy" id="703135"/>
    <lineage>
        <taxon>Eukaryota</taxon>
        <taxon>Fungi</taxon>
        <taxon>Dikarya</taxon>
        <taxon>Basidiomycota</taxon>
        <taxon>Agaricomycotina</taxon>
        <taxon>Agaricomycetes</taxon>
        <taxon>Agaricomycetidae</taxon>
        <taxon>Agaricales</taxon>
        <taxon>Pluteineae</taxon>
        <taxon>Amanitaceae</taxon>
        <taxon>Amanita</taxon>
    </lineage>
</organism>
<dbReference type="Proteomes" id="UP000242287">
    <property type="component" value="Unassembled WGS sequence"/>
</dbReference>
<evidence type="ECO:0000259" key="3">
    <source>
        <dbReference type="Pfam" id="PF20152"/>
    </source>
</evidence>
<dbReference type="PANTHER" id="PTHR40465:SF1">
    <property type="entry name" value="DUF6534 DOMAIN-CONTAINING PROTEIN"/>
    <property type="match status" value="1"/>
</dbReference>
<feature type="domain" description="DUF6534" evidence="3">
    <location>
        <begin position="171"/>
        <end position="258"/>
    </location>
</feature>
<feature type="transmembrane region" description="Helical" evidence="2">
    <location>
        <begin position="53"/>
        <end position="77"/>
    </location>
</feature>
<evidence type="ECO:0000313" key="5">
    <source>
        <dbReference type="Proteomes" id="UP000242287"/>
    </source>
</evidence>
<keyword evidence="5" id="KW-1185">Reference proteome</keyword>
<keyword evidence="2" id="KW-1133">Transmembrane helix</keyword>
<evidence type="ECO:0000313" key="4">
    <source>
        <dbReference type="EMBL" id="PFH46688.1"/>
    </source>
</evidence>
<dbReference type="AlphaFoldDB" id="A0A2A9N9J4"/>
<accession>A0A2A9N9J4</accession>
<feature type="transmembrane region" description="Helical" evidence="2">
    <location>
        <begin position="232"/>
        <end position="253"/>
    </location>
</feature>
<evidence type="ECO:0000256" key="2">
    <source>
        <dbReference type="SAM" id="Phobius"/>
    </source>
</evidence>
<feature type="transmembrane region" description="Helical" evidence="2">
    <location>
        <begin position="199"/>
        <end position="226"/>
    </location>
</feature>